<keyword evidence="7" id="KW-1185">Reference proteome</keyword>
<dbReference type="InParanoid" id="A0A507ARL9"/>
<dbReference type="AlphaFoldDB" id="A0A507ARL9"/>
<evidence type="ECO:0000256" key="1">
    <source>
        <dbReference type="ARBA" id="ARBA00022723"/>
    </source>
</evidence>
<evidence type="ECO:0000256" key="2">
    <source>
        <dbReference type="ARBA" id="ARBA00022771"/>
    </source>
</evidence>
<dbReference type="Pfam" id="PF13445">
    <property type="entry name" value="zf-RING_UBOX"/>
    <property type="match status" value="1"/>
</dbReference>
<name>A0A507ARL9_9PEZI</name>
<evidence type="ECO:0000313" key="6">
    <source>
        <dbReference type="EMBL" id="TPX06820.1"/>
    </source>
</evidence>
<dbReference type="PROSITE" id="PS50089">
    <property type="entry name" value="ZF_RING_2"/>
    <property type="match status" value="1"/>
</dbReference>
<dbReference type="OrthoDB" id="8062037at2759"/>
<dbReference type="SMART" id="SM00184">
    <property type="entry name" value="RING"/>
    <property type="match status" value="1"/>
</dbReference>
<dbReference type="EMBL" id="SKBQ01000009">
    <property type="protein sequence ID" value="TPX06820.1"/>
    <property type="molecule type" value="Genomic_DNA"/>
</dbReference>
<reference evidence="6 7" key="1">
    <citation type="submission" date="2019-06" db="EMBL/GenBank/DDBJ databases">
        <title>Draft genome sequence of the filamentous fungus Phialemoniopsis curvata isolated from diesel fuel.</title>
        <authorList>
            <person name="Varaljay V.A."/>
            <person name="Lyon W.J."/>
            <person name="Crouch A.L."/>
            <person name="Drake C.E."/>
            <person name="Hollomon J.M."/>
            <person name="Nadeau L.J."/>
            <person name="Nunn H.S."/>
            <person name="Stevenson B.S."/>
            <person name="Bojanowski C.L."/>
            <person name="Crookes-Goodson W.J."/>
        </authorList>
    </citation>
    <scope>NUCLEOTIDE SEQUENCE [LARGE SCALE GENOMIC DNA]</scope>
    <source>
        <strain evidence="6 7">D216</strain>
    </source>
</reference>
<evidence type="ECO:0000259" key="5">
    <source>
        <dbReference type="PROSITE" id="PS50089"/>
    </source>
</evidence>
<keyword evidence="3" id="KW-0862">Zinc</keyword>
<dbReference type="InterPro" id="IPR013083">
    <property type="entry name" value="Znf_RING/FYVE/PHD"/>
</dbReference>
<dbReference type="GeneID" id="41969763"/>
<dbReference type="InterPro" id="IPR027370">
    <property type="entry name" value="Znf-RING_euk"/>
</dbReference>
<dbReference type="InterPro" id="IPR001841">
    <property type="entry name" value="Znf_RING"/>
</dbReference>
<dbReference type="SUPFAM" id="SSF57850">
    <property type="entry name" value="RING/U-box"/>
    <property type="match status" value="1"/>
</dbReference>
<dbReference type="Proteomes" id="UP000319257">
    <property type="component" value="Unassembled WGS sequence"/>
</dbReference>
<protein>
    <recommendedName>
        <fullName evidence="5">RING-type domain-containing protein</fullName>
    </recommendedName>
</protein>
<evidence type="ECO:0000256" key="4">
    <source>
        <dbReference type="PROSITE-ProRule" id="PRU00175"/>
    </source>
</evidence>
<feature type="domain" description="RING-type" evidence="5">
    <location>
        <begin position="139"/>
        <end position="191"/>
    </location>
</feature>
<gene>
    <name evidence="6" type="ORF">E0L32_002316</name>
</gene>
<dbReference type="GO" id="GO:0008270">
    <property type="term" value="F:zinc ion binding"/>
    <property type="evidence" value="ECO:0007669"/>
    <property type="project" value="UniProtKB-KW"/>
</dbReference>
<evidence type="ECO:0000256" key="3">
    <source>
        <dbReference type="ARBA" id="ARBA00022833"/>
    </source>
</evidence>
<dbReference type="Gene3D" id="3.30.40.10">
    <property type="entry name" value="Zinc/RING finger domain, C3HC4 (zinc finger)"/>
    <property type="match status" value="1"/>
</dbReference>
<organism evidence="6 7">
    <name type="scientific">Thyridium curvatum</name>
    <dbReference type="NCBI Taxonomy" id="1093900"/>
    <lineage>
        <taxon>Eukaryota</taxon>
        <taxon>Fungi</taxon>
        <taxon>Dikarya</taxon>
        <taxon>Ascomycota</taxon>
        <taxon>Pezizomycotina</taxon>
        <taxon>Sordariomycetes</taxon>
        <taxon>Sordariomycetidae</taxon>
        <taxon>Thyridiales</taxon>
        <taxon>Thyridiaceae</taxon>
        <taxon>Thyridium</taxon>
    </lineage>
</organism>
<keyword evidence="1" id="KW-0479">Metal-binding</keyword>
<keyword evidence="2 4" id="KW-0863">Zinc-finger</keyword>
<sequence length="230" mass="26451">MEMLEIEQQKQRESSAQRCWEEIVDIIPTKGRRFEEEDVINVMERLFIGTRSKDIDVGTFNLMMNLLRSRNPELEAVAYHLTSDPYLQWFDQPPDLTGNCAKSTQPEGRSEPASEDTTFWAKVKAWLDSPTSTPPTVSCSICLTRLAVKGLPSEKENEKPALLPCGHILGEHCVRHMIMKEDYSTRCPLCRRPLHKSRLAVGVSVLEGEIRDFFDRQERVLAQQQQEYPE</sequence>
<proteinExistence type="predicted"/>
<evidence type="ECO:0000313" key="7">
    <source>
        <dbReference type="Proteomes" id="UP000319257"/>
    </source>
</evidence>
<comment type="caution">
    <text evidence="6">The sequence shown here is derived from an EMBL/GenBank/DDBJ whole genome shotgun (WGS) entry which is preliminary data.</text>
</comment>
<dbReference type="RefSeq" id="XP_030988531.1">
    <property type="nucleotide sequence ID" value="XM_031136492.1"/>
</dbReference>
<accession>A0A507ARL9</accession>